<organism evidence="1 2">
    <name type="scientific">Austropuccinia psidii MF-1</name>
    <dbReference type="NCBI Taxonomy" id="1389203"/>
    <lineage>
        <taxon>Eukaryota</taxon>
        <taxon>Fungi</taxon>
        <taxon>Dikarya</taxon>
        <taxon>Basidiomycota</taxon>
        <taxon>Pucciniomycotina</taxon>
        <taxon>Pucciniomycetes</taxon>
        <taxon>Pucciniales</taxon>
        <taxon>Sphaerophragmiaceae</taxon>
        <taxon>Austropuccinia</taxon>
    </lineage>
</organism>
<protein>
    <submittedName>
        <fullName evidence="1">Uncharacterized protein</fullName>
    </submittedName>
</protein>
<accession>A0A9Q3H7X2</accession>
<name>A0A9Q3H7X2_9BASI</name>
<keyword evidence="2" id="KW-1185">Reference proteome</keyword>
<evidence type="ECO:0000313" key="2">
    <source>
        <dbReference type="Proteomes" id="UP000765509"/>
    </source>
</evidence>
<reference evidence="1" key="1">
    <citation type="submission" date="2021-03" db="EMBL/GenBank/DDBJ databases">
        <title>Draft genome sequence of rust myrtle Austropuccinia psidii MF-1, a brazilian biotype.</title>
        <authorList>
            <person name="Quecine M.C."/>
            <person name="Pachon D.M.R."/>
            <person name="Bonatelli M.L."/>
            <person name="Correr F.H."/>
            <person name="Franceschini L.M."/>
            <person name="Leite T.F."/>
            <person name="Margarido G.R.A."/>
            <person name="Almeida C.A."/>
            <person name="Ferrarezi J.A."/>
            <person name="Labate C.A."/>
        </authorList>
    </citation>
    <scope>NUCLEOTIDE SEQUENCE</scope>
    <source>
        <strain evidence="1">MF-1</strain>
    </source>
</reference>
<gene>
    <name evidence="1" type="ORF">O181_035038</name>
</gene>
<evidence type="ECO:0000313" key="1">
    <source>
        <dbReference type="EMBL" id="MBW0495323.1"/>
    </source>
</evidence>
<dbReference type="Proteomes" id="UP000765509">
    <property type="component" value="Unassembled WGS sequence"/>
</dbReference>
<proteinExistence type="predicted"/>
<comment type="caution">
    <text evidence="1">The sequence shown here is derived from an EMBL/GenBank/DDBJ whole genome shotgun (WGS) entry which is preliminary data.</text>
</comment>
<dbReference type="EMBL" id="AVOT02013035">
    <property type="protein sequence ID" value="MBW0495323.1"/>
    <property type="molecule type" value="Genomic_DNA"/>
</dbReference>
<dbReference type="AlphaFoldDB" id="A0A9Q3H7X2"/>
<sequence length="145" mass="16900">MELCTCLKFRQYTITDGKGHTRQGCFVHQTTQARNWAKFSQDEADRITERLPKLSLQKIPQKIIPSAEKVKNKMLDFEDENKTPPERKTECEIICRFNVLIFALDQALIYDLYGIHRPYNAFHHVAPLSLWAQQTELQKSPGSTY</sequence>